<evidence type="ECO:0000313" key="4">
    <source>
        <dbReference type="Proteomes" id="UP000504603"/>
    </source>
</evidence>
<evidence type="ECO:0000259" key="3">
    <source>
        <dbReference type="SMART" id="SM00322"/>
    </source>
</evidence>
<dbReference type="OrthoDB" id="442947at2759"/>
<dbReference type="GO" id="GO:0003723">
    <property type="term" value="F:RNA binding"/>
    <property type="evidence" value="ECO:0007669"/>
    <property type="project" value="UniProtKB-UniRule"/>
</dbReference>
<dbReference type="PANTHER" id="PTHR10288">
    <property type="entry name" value="KH DOMAIN CONTAINING RNA BINDING PROTEIN"/>
    <property type="match status" value="1"/>
</dbReference>
<dbReference type="RefSeq" id="XP_022145989.1">
    <property type="nucleotide sequence ID" value="XM_022290297.1"/>
</dbReference>
<dbReference type="SMART" id="SM00322">
    <property type="entry name" value="KH"/>
    <property type="match status" value="3"/>
</dbReference>
<evidence type="ECO:0000313" key="6">
    <source>
        <dbReference type="RefSeq" id="XP_022145989.1"/>
    </source>
</evidence>
<dbReference type="Gene3D" id="3.30.1370.10">
    <property type="entry name" value="K Homology domain, type 1"/>
    <property type="match status" value="1"/>
</dbReference>
<keyword evidence="1" id="KW-0677">Repeat</keyword>
<keyword evidence="2" id="KW-0694">RNA-binding</keyword>
<name>A0A6J1CWV1_MOMCH</name>
<dbReference type="Gene3D" id="3.30.310.210">
    <property type="match status" value="1"/>
</dbReference>
<protein>
    <submittedName>
        <fullName evidence="5 6">Flowering locus K homology domain-like isoform X1</fullName>
    </submittedName>
</protein>
<dbReference type="CDD" id="cd22459">
    <property type="entry name" value="KH-I_PEPPER_rpt1_like"/>
    <property type="match status" value="1"/>
</dbReference>
<dbReference type="SUPFAM" id="SSF54791">
    <property type="entry name" value="Eukaryotic type KH-domain (KH-domain type I)"/>
    <property type="match status" value="3"/>
</dbReference>
<evidence type="ECO:0000313" key="5">
    <source>
        <dbReference type="RefSeq" id="XP_022145988.1"/>
    </source>
</evidence>
<feature type="domain" description="K Homology" evidence="3">
    <location>
        <begin position="60"/>
        <end position="133"/>
    </location>
</feature>
<dbReference type="InterPro" id="IPR036612">
    <property type="entry name" value="KH_dom_type_1_sf"/>
</dbReference>
<evidence type="ECO:0000256" key="2">
    <source>
        <dbReference type="PROSITE-ProRule" id="PRU00117"/>
    </source>
</evidence>
<dbReference type="Proteomes" id="UP000504603">
    <property type="component" value="Unplaced"/>
</dbReference>
<dbReference type="InterPro" id="IPR004088">
    <property type="entry name" value="KH_dom_type_1"/>
</dbReference>
<dbReference type="GeneID" id="111015305"/>
<dbReference type="CDD" id="cd22460">
    <property type="entry name" value="KH-I_PEPPER_rpt2_like"/>
    <property type="match status" value="1"/>
</dbReference>
<feature type="domain" description="K Homology" evidence="3">
    <location>
        <begin position="326"/>
        <end position="396"/>
    </location>
</feature>
<evidence type="ECO:0000256" key="1">
    <source>
        <dbReference type="ARBA" id="ARBA00022737"/>
    </source>
</evidence>
<feature type="domain" description="K Homology" evidence="3">
    <location>
        <begin position="151"/>
        <end position="226"/>
    </location>
</feature>
<dbReference type="PROSITE" id="PS50084">
    <property type="entry name" value="KH_TYPE_1"/>
    <property type="match status" value="3"/>
</dbReference>
<proteinExistence type="predicted"/>
<dbReference type="RefSeq" id="XP_022145988.1">
    <property type="nucleotide sequence ID" value="XM_022290296.1"/>
</dbReference>
<dbReference type="Pfam" id="PF00013">
    <property type="entry name" value="KH_1"/>
    <property type="match status" value="3"/>
</dbReference>
<keyword evidence="4" id="KW-1185">Reference proteome</keyword>
<dbReference type="AlphaFoldDB" id="A0A6J1CWV1"/>
<dbReference type="InterPro" id="IPR004087">
    <property type="entry name" value="KH_dom"/>
</dbReference>
<reference evidence="5 6" key="1">
    <citation type="submission" date="2025-04" db="UniProtKB">
        <authorList>
            <consortium name="RefSeq"/>
        </authorList>
    </citation>
    <scope>IDENTIFICATION</scope>
    <source>
        <strain evidence="5 6">OHB3-1</strain>
    </source>
</reference>
<gene>
    <name evidence="5 6" type="primary">LOC111015305</name>
</gene>
<organism evidence="4 6">
    <name type="scientific">Momordica charantia</name>
    <name type="common">Bitter gourd</name>
    <name type="synonym">Balsam pear</name>
    <dbReference type="NCBI Taxonomy" id="3673"/>
    <lineage>
        <taxon>Eukaryota</taxon>
        <taxon>Viridiplantae</taxon>
        <taxon>Streptophyta</taxon>
        <taxon>Embryophyta</taxon>
        <taxon>Tracheophyta</taxon>
        <taxon>Spermatophyta</taxon>
        <taxon>Magnoliopsida</taxon>
        <taxon>eudicotyledons</taxon>
        <taxon>Gunneridae</taxon>
        <taxon>Pentapetalae</taxon>
        <taxon>rosids</taxon>
        <taxon>fabids</taxon>
        <taxon>Cucurbitales</taxon>
        <taxon>Cucurbitaceae</taxon>
        <taxon>Momordiceae</taxon>
        <taxon>Momordica</taxon>
    </lineage>
</organism>
<accession>A0A6J1CWV1</accession>
<sequence>MVSASEHQGRHYKERVCMDRENCTTPDAGEVIEDLKFSQNETFDYDFRGSEVKKWPGWPGENVFRMLVPIQKVGSIIGRKGEYIKKINEETRARIKILNGPPGTLVRAVIVSAKEDLELPVSPAMDALLRVHQKVVDIDNNYSQATSNAGGKVITRLLVAHAQGAILIGKQGSTVKSIQDASNCSIRVLGAEHLPSFALQDDSIVEIQGESAAVHKAVELITSHLRKFLVDHSIVSVFETQMQMLQSKQNIFPQTKDLCPVWLPTYNDFIPGFEPHTQYDQGPDQYWKYISPPDLCLDKQSHQGPVFGRDAGVHFTSLQPRQSLVTKVELCMQIPLSYADSVIGMSGVNISYIRRTSGASVAIQETKGVPGEMTIEITGTPLQVQAAQQLIQNSIANAAIYVPEPITRLIHEGHNVYPA</sequence>
<dbReference type="KEGG" id="mcha:111015305"/>